<dbReference type="Proteomes" id="UP000663852">
    <property type="component" value="Unassembled WGS sequence"/>
</dbReference>
<dbReference type="CDD" id="cd09076">
    <property type="entry name" value="L1-EN"/>
    <property type="match status" value="1"/>
</dbReference>
<dbReference type="Pfam" id="PF03372">
    <property type="entry name" value="Exo_endo_phos"/>
    <property type="match status" value="1"/>
</dbReference>
<dbReference type="PANTHER" id="PTHR23227:SF85">
    <property type="entry name" value="CRANIOFACIAL DEVELOPMENT PROTEIN 2"/>
    <property type="match status" value="1"/>
</dbReference>
<protein>
    <recommendedName>
        <fullName evidence="1">Endonuclease/exonuclease/phosphatase domain-containing protein</fullName>
    </recommendedName>
</protein>
<evidence type="ECO:0000313" key="3">
    <source>
        <dbReference type="EMBL" id="CAF1419178.1"/>
    </source>
</evidence>
<evidence type="ECO:0000313" key="2">
    <source>
        <dbReference type="EMBL" id="CAF1405247.1"/>
    </source>
</evidence>
<dbReference type="Proteomes" id="UP000663828">
    <property type="component" value="Unassembled WGS sequence"/>
</dbReference>
<dbReference type="InterPro" id="IPR005135">
    <property type="entry name" value="Endo/exonuclease/phosphatase"/>
</dbReference>
<name>A0A815M4W1_ADIRI</name>
<dbReference type="GO" id="GO:0003824">
    <property type="term" value="F:catalytic activity"/>
    <property type="evidence" value="ECO:0007669"/>
    <property type="project" value="InterPro"/>
</dbReference>
<dbReference type="EMBL" id="CAJNOR010003351">
    <property type="protein sequence ID" value="CAF1405247.1"/>
    <property type="molecule type" value="Genomic_DNA"/>
</dbReference>
<evidence type="ECO:0000313" key="4">
    <source>
        <dbReference type="Proteomes" id="UP000663828"/>
    </source>
</evidence>
<feature type="domain" description="Endonuclease/exonuclease/phosphatase" evidence="1">
    <location>
        <begin position="8"/>
        <end position="212"/>
    </location>
</feature>
<dbReference type="InterPro" id="IPR027124">
    <property type="entry name" value="Swc5/CFDP1/2"/>
</dbReference>
<dbReference type="AlphaFoldDB" id="A0A815M4W1"/>
<gene>
    <name evidence="3" type="ORF">EDS130_LOCUS37332</name>
    <name evidence="2" type="ORF">XAT740_LOCUS34369</name>
</gene>
<dbReference type="InterPro" id="IPR036691">
    <property type="entry name" value="Endo/exonu/phosph_ase_sf"/>
</dbReference>
<keyword evidence="4" id="KW-1185">Reference proteome</keyword>
<evidence type="ECO:0000259" key="1">
    <source>
        <dbReference type="Pfam" id="PF03372"/>
    </source>
</evidence>
<dbReference type="PANTHER" id="PTHR23227">
    <property type="entry name" value="BUCENTAUR RELATED"/>
    <property type="match status" value="1"/>
</dbReference>
<sequence>MDRIKIGILGISEFKWAGNGHFTSGGNEVYYSGSQNTRKNGVAIVLNKKLVNSVTRYFPKNGRIISIRLRGQPTNLTTIQIYAPTTEADESTIDSFCMDLQQTLDSTPKKDAILITRDWNAKVGETVVPDIVGKFGLGKRNEPGERLIVFSEENGMIITNICFQQPKRRLYTWTTPNGQHRNQIDYILYNRRWKTCITSIKTRPGADRVTDHELLVANF</sequence>
<dbReference type="EMBL" id="CAJNOJ010000366">
    <property type="protein sequence ID" value="CAF1419178.1"/>
    <property type="molecule type" value="Genomic_DNA"/>
</dbReference>
<dbReference type="OrthoDB" id="10030815at2759"/>
<dbReference type="SUPFAM" id="SSF56219">
    <property type="entry name" value="DNase I-like"/>
    <property type="match status" value="1"/>
</dbReference>
<dbReference type="Gene3D" id="3.60.10.10">
    <property type="entry name" value="Endonuclease/exonuclease/phosphatase"/>
    <property type="match status" value="1"/>
</dbReference>
<organism evidence="3 5">
    <name type="scientific">Adineta ricciae</name>
    <name type="common">Rotifer</name>
    <dbReference type="NCBI Taxonomy" id="249248"/>
    <lineage>
        <taxon>Eukaryota</taxon>
        <taxon>Metazoa</taxon>
        <taxon>Spiralia</taxon>
        <taxon>Gnathifera</taxon>
        <taxon>Rotifera</taxon>
        <taxon>Eurotatoria</taxon>
        <taxon>Bdelloidea</taxon>
        <taxon>Adinetida</taxon>
        <taxon>Adinetidae</taxon>
        <taxon>Adineta</taxon>
    </lineage>
</organism>
<evidence type="ECO:0000313" key="5">
    <source>
        <dbReference type="Proteomes" id="UP000663852"/>
    </source>
</evidence>
<reference evidence="3" key="1">
    <citation type="submission" date="2021-02" db="EMBL/GenBank/DDBJ databases">
        <authorList>
            <person name="Nowell W R."/>
        </authorList>
    </citation>
    <scope>NUCLEOTIDE SEQUENCE</scope>
</reference>
<comment type="caution">
    <text evidence="3">The sequence shown here is derived from an EMBL/GenBank/DDBJ whole genome shotgun (WGS) entry which is preliminary data.</text>
</comment>
<accession>A0A815M4W1</accession>
<proteinExistence type="predicted"/>